<dbReference type="Pfam" id="PF19952">
    <property type="entry name" value="DUF6414"/>
    <property type="match status" value="1"/>
</dbReference>
<reference evidence="1 2" key="1">
    <citation type="journal article" date="2014" name="PLoS Genet.">
        <title>Phylogenetically driven sequencing of extremely halophilic archaea reveals strategies for static and dynamic osmo-response.</title>
        <authorList>
            <person name="Becker E.A."/>
            <person name="Seitzer P.M."/>
            <person name="Tritt A."/>
            <person name="Larsen D."/>
            <person name="Krusor M."/>
            <person name="Yao A.I."/>
            <person name="Wu D."/>
            <person name="Madern D."/>
            <person name="Eisen J.A."/>
            <person name="Darling A.E."/>
            <person name="Facciotti M.T."/>
        </authorList>
    </citation>
    <scope>NUCLEOTIDE SEQUENCE [LARGE SCALE GENOMIC DNA]</scope>
    <source>
        <strain evidence="1 2">DSM 12281</strain>
    </source>
</reference>
<comment type="caution">
    <text evidence="1">The sequence shown here is derived from an EMBL/GenBank/DDBJ whole genome shotgun (WGS) entry which is preliminary data.</text>
</comment>
<gene>
    <name evidence="1" type="ORF">C484_11646</name>
</gene>
<keyword evidence="2" id="KW-1185">Reference proteome</keyword>
<proteinExistence type="predicted"/>
<evidence type="ECO:0000313" key="1">
    <source>
        <dbReference type="EMBL" id="ELY90875.1"/>
    </source>
</evidence>
<evidence type="ECO:0000313" key="2">
    <source>
        <dbReference type="Proteomes" id="UP000011648"/>
    </source>
</evidence>
<dbReference type="Proteomes" id="UP000011648">
    <property type="component" value="Unassembled WGS sequence"/>
</dbReference>
<name>L9ZWK3_9EURY</name>
<sequence length="189" mass="21748">MKENPDPRGLSRGEIVRIEGNVYPMSLLKFEMAIGAFSEFTGDDIQEAFHAIDQPTPFTKDEERQMEAVGTLMESFTGDMYPLRIESGGSKYCTELKRDFMRQPVFDAFVENEKFTLVGRVKKYVKGNETWNPFLALNIIDKYVSEEESVEEFQDDFKESGEELNISIKDEDFEVQGHTAVIEPIAVYW</sequence>
<dbReference type="InterPro" id="IPR045633">
    <property type="entry name" value="DUF6414"/>
</dbReference>
<protein>
    <submittedName>
        <fullName evidence="1">Uncharacterized protein</fullName>
    </submittedName>
</protein>
<accession>L9ZWK3</accession>
<organism evidence="1 2">
    <name type="scientific">Natrialba taiwanensis DSM 12281</name>
    <dbReference type="NCBI Taxonomy" id="1230458"/>
    <lineage>
        <taxon>Archaea</taxon>
        <taxon>Methanobacteriati</taxon>
        <taxon>Methanobacteriota</taxon>
        <taxon>Stenosarchaea group</taxon>
        <taxon>Halobacteria</taxon>
        <taxon>Halobacteriales</taxon>
        <taxon>Natrialbaceae</taxon>
        <taxon>Natrialba</taxon>
    </lineage>
</organism>
<dbReference type="AlphaFoldDB" id="L9ZWK3"/>
<dbReference type="EMBL" id="AOIL01000042">
    <property type="protein sequence ID" value="ELY90875.1"/>
    <property type="molecule type" value="Genomic_DNA"/>
</dbReference>